<accession>A0A5S3Z3G6</accession>
<dbReference type="GO" id="GO:0004803">
    <property type="term" value="F:transposase activity"/>
    <property type="evidence" value="ECO:0007669"/>
    <property type="project" value="InterPro"/>
</dbReference>
<dbReference type="AlphaFoldDB" id="A0A5S3Z3G6"/>
<feature type="domain" description="Transposase IS116/IS110/IS902 C-terminal" evidence="2">
    <location>
        <begin position="228"/>
        <end position="300"/>
    </location>
</feature>
<dbReference type="Pfam" id="PF01548">
    <property type="entry name" value="DEDD_Tnp_IS110"/>
    <property type="match status" value="1"/>
</dbReference>
<dbReference type="PANTHER" id="PTHR33055">
    <property type="entry name" value="TRANSPOSASE FOR INSERTION SEQUENCE ELEMENT IS1111A"/>
    <property type="match status" value="1"/>
</dbReference>
<reference evidence="4" key="2">
    <citation type="submission" date="2019-06" db="EMBL/GenBank/DDBJ databases">
        <title>Co-occurence of chitin degradation, pigmentation and bioactivity in marine Pseudoalteromonas.</title>
        <authorList>
            <person name="Sonnenschein E.C."/>
            <person name="Bech P.K."/>
        </authorList>
    </citation>
    <scope>NUCLEOTIDE SEQUENCE [LARGE SCALE GENOMIC DNA]</scope>
    <source>
        <strain evidence="4">S2897</strain>
    </source>
</reference>
<dbReference type="RefSeq" id="WP_138548379.1">
    <property type="nucleotide sequence ID" value="NZ_PNCG01000011.1"/>
</dbReference>
<dbReference type="Pfam" id="PF02371">
    <property type="entry name" value="Transposase_20"/>
    <property type="match status" value="1"/>
</dbReference>
<name>A0A5S3Z3G6_9GAMM</name>
<protein>
    <submittedName>
        <fullName evidence="3">IS110 family transposase</fullName>
    </submittedName>
</protein>
<evidence type="ECO:0000259" key="2">
    <source>
        <dbReference type="Pfam" id="PF02371"/>
    </source>
</evidence>
<dbReference type="InterPro" id="IPR002525">
    <property type="entry name" value="Transp_IS110-like_N"/>
</dbReference>
<evidence type="ECO:0000313" key="4">
    <source>
        <dbReference type="Proteomes" id="UP000305874"/>
    </source>
</evidence>
<sequence>MNKHSILFIGLDTHREFHEIAYLEDHRGAQPVHYGRIPSAKAAVEKLVRQFESKYPHATLHFVYEAGPCGYWIYRLITSLGHCCYVVAPSLIPKKPGERVKTDKRDAIKLVKLLKSEDLTPIYVPEPEDEAVRDLSRARETAMKDLKDAKYQLKTLLLRNNINYSGTANWSLKHLRWLTELVLPHPAQQIVLQEYIQTINERINRLRRRDNELEYQVRNRRYFPVVKAIQAMRGVRLLVAAGVIAELGDLTRFDHPRKLMSYVGLVPSEHSSGGKRHLGAITKCGNGRARRLLVEGAHSYRYQAAVATELQKRQEGLPKQIVDMAWLAQLRLCRRYQRLMHKGKHYNVVVTAIAREMIAYIWAIARETVLSPVNPKLRIARVPA</sequence>
<gene>
    <name evidence="3" type="ORF">CWC05_12160</name>
</gene>
<feature type="domain" description="Transposase IS110-like N-terminal" evidence="1">
    <location>
        <begin position="9"/>
        <end position="158"/>
    </location>
</feature>
<dbReference type="PANTHER" id="PTHR33055:SF3">
    <property type="entry name" value="PUTATIVE TRANSPOSASE FOR IS117-RELATED"/>
    <property type="match status" value="1"/>
</dbReference>
<reference evidence="3 4" key="1">
    <citation type="submission" date="2017-12" db="EMBL/GenBank/DDBJ databases">
        <authorList>
            <person name="Paulsen S."/>
            <person name="Gram L.K."/>
        </authorList>
    </citation>
    <scope>NUCLEOTIDE SEQUENCE [LARGE SCALE GENOMIC DNA]</scope>
    <source>
        <strain evidence="3 4">S2897</strain>
    </source>
</reference>
<dbReference type="InterPro" id="IPR003346">
    <property type="entry name" value="Transposase_20"/>
</dbReference>
<comment type="caution">
    <text evidence="3">The sequence shown here is derived from an EMBL/GenBank/DDBJ whole genome shotgun (WGS) entry which is preliminary data.</text>
</comment>
<dbReference type="GO" id="GO:0006313">
    <property type="term" value="P:DNA transposition"/>
    <property type="evidence" value="ECO:0007669"/>
    <property type="project" value="InterPro"/>
</dbReference>
<dbReference type="InterPro" id="IPR047650">
    <property type="entry name" value="Transpos_IS110"/>
</dbReference>
<dbReference type="Proteomes" id="UP000305874">
    <property type="component" value="Unassembled WGS sequence"/>
</dbReference>
<evidence type="ECO:0000259" key="1">
    <source>
        <dbReference type="Pfam" id="PF01548"/>
    </source>
</evidence>
<proteinExistence type="predicted"/>
<dbReference type="GO" id="GO:0003677">
    <property type="term" value="F:DNA binding"/>
    <property type="evidence" value="ECO:0007669"/>
    <property type="project" value="InterPro"/>
</dbReference>
<dbReference type="EMBL" id="PNCG01000011">
    <property type="protein sequence ID" value="TMP86763.1"/>
    <property type="molecule type" value="Genomic_DNA"/>
</dbReference>
<organism evidence="3 4">
    <name type="scientific">Pseudoalteromonas ruthenica</name>
    <dbReference type="NCBI Taxonomy" id="151081"/>
    <lineage>
        <taxon>Bacteria</taxon>
        <taxon>Pseudomonadati</taxon>
        <taxon>Pseudomonadota</taxon>
        <taxon>Gammaproteobacteria</taxon>
        <taxon>Alteromonadales</taxon>
        <taxon>Pseudoalteromonadaceae</taxon>
        <taxon>Pseudoalteromonas</taxon>
    </lineage>
</organism>
<evidence type="ECO:0000313" key="3">
    <source>
        <dbReference type="EMBL" id="TMP86763.1"/>
    </source>
</evidence>
<dbReference type="NCBIfam" id="NF033542">
    <property type="entry name" value="transpos_IS110"/>
    <property type="match status" value="1"/>
</dbReference>